<dbReference type="Gene3D" id="1.10.101.10">
    <property type="entry name" value="PGBD-like superfamily/PGBD"/>
    <property type="match status" value="1"/>
</dbReference>
<reference evidence="2" key="1">
    <citation type="submission" date="2022-12" db="EMBL/GenBank/DDBJ databases">
        <title>Reference genome sequencing for broad-spectrum identification of bacterial and archaeal isolates by mass spectrometry.</title>
        <authorList>
            <person name="Sekiguchi Y."/>
            <person name="Tourlousse D.M."/>
        </authorList>
    </citation>
    <scope>NUCLEOTIDE SEQUENCE</scope>
    <source>
        <strain evidence="2">301</strain>
    </source>
</reference>
<sequence>MIHGSRDLQSALNARGWTPPPLALDGEWGPATDKAVSGLLSEAGIAWEEWRSNRRALAAKQDTAAGAPASQIGRFGE</sequence>
<feature type="region of interest" description="Disordered" evidence="1">
    <location>
        <begin position="57"/>
        <end position="77"/>
    </location>
</feature>
<protein>
    <recommendedName>
        <fullName evidence="4">Peptidoglycan binding-like domain-containing protein</fullName>
    </recommendedName>
</protein>
<proteinExistence type="predicted"/>
<dbReference type="Proteomes" id="UP001144397">
    <property type="component" value="Unassembled WGS sequence"/>
</dbReference>
<evidence type="ECO:0000313" key="2">
    <source>
        <dbReference type="EMBL" id="GLI23578.1"/>
    </source>
</evidence>
<accession>A0A9W6CJJ1</accession>
<evidence type="ECO:0000313" key="3">
    <source>
        <dbReference type="Proteomes" id="UP001144397"/>
    </source>
</evidence>
<evidence type="ECO:0000256" key="1">
    <source>
        <dbReference type="SAM" id="MobiDB-lite"/>
    </source>
</evidence>
<evidence type="ECO:0008006" key="4">
    <source>
        <dbReference type="Google" id="ProtNLM"/>
    </source>
</evidence>
<comment type="caution">
    <text evidence="2">The sequence shown here is derived from an EMBL/GenBank/DDBJ whole genome shotgun (WGS) entry which is preliminary data.</text>
</comment>
<name>A0A9W6CJJ1_XANFL</name>
<organism evidence="2 3">
    <name type="scientific">Xanthobacter flavus</name>
    <dbReference type="NCBI Taxonomy" id="281"/>
    <lineage>
        <taxon>Bacteria</taxon>
        <taxon>Pseudomonadati</taxon>
        <taxon>Pseudomonadota</taxon>
        <taxon>Alphaproteobacteria</taxon>
        <taxon>Hyphomicrobiales</taxon>
        <taxon>Xanthobacteraceae</taxon>
        <taxon>Xanthobacter</taxon>
    </lineage>
</organism>
<dbReference type="InterPro" id="IPR036366">
    <property type="entry name" value="PGBDSf"/>
</dbReference>
<dbReference type="AlphaFoldDB" id="A0A9W6CJJ1"/>
<gene>
    <name evidence="2" type="ORF">XFLAVUS301_32520</name>
</gene>
<dbReference type="EMBL" id="BSDO01000004">
    <property type="protein sequence ID" value="GLI23578.1"/>
    <property type="molecule type" value="Genomic_DNA"/>
</dbReference>